<proteinExistence type="predicted"/>
<name>A0A150WBZ9_BDEBC</name>
<evidence type="ECO:0008006" key="5">
    <source>
        <dbReference type="Google" id="ProtNLM"/>
    </source>
</evidence>
<dbReference type="GO" id="GO:0016791">
    <property type="term" value="F:phosphatase activity"/>
    <property type="evidence" value="ECO:0007669"/>
    <property type="project" value="TreeGrafter"/>
</dbReference>
<sequence length="196" mass="22670">MKTIHLFRHGQTDWNAIRRIQGHTDIPLNSEGQNQALSLQSYFQENSVDLFMTSDLVRAHETARIANSLLAKPLHVSPAFREVNLGELEGLTLQEAHDRFGMESWQKWVSVDPVHSDFSFPKAESARKSIERFTQALKDFCVRHEFNSAGLCTHGLVMRRFLHSLRPELQELLPIPNCVVYKVEWDSEKDLFYFNS</sequence>
<gene>
    <name evidence="3" type="ORF">AZI85_13520</name>
</gene>
<dbReference type="PANTHER" id="PTHR48100">
    <property type="entry name" value="BROAD-SPECIFICITY PHOSPHATASE YOR283W-RELATED"/>
    <property type="match status" value="1"/>
</dbReference>
<reference evidence="3 4" key="1">
    <citation type="submission" date="2016-03" db="EMBL/GenBank/DDBJ databases">
        <authorList>
            <person name="Ploux O."/>
        </authorList>
    </citation>
    <scope>NUCLEOTIDE SEQUENCE [LARGE SCALE GENOMIC DNA]</scope>
    <source>
        <strain evidence="3 4">BER2</strain>
    </source>
</reference>
<evidence type="ECO:0000256" key="2">
    <source>
        <dbReference type="PIRSR" id="PIRSR613078-2"/>
    </source>
</evidence>
<dbReference type="InterPro" id="IPR013078">
    <property type="entry name" value="His_Pase_superF_clade-1"/>
</dbReference>
<dbReference type="InterPro" id="IPR029033">
    <property type="entry name" value="His_PPase_superfam"/>
</dbReference>
<dbReference type="SMART" id="SM00855">
    <property type="entry name" value="PGAM"/>
    <property type="match status" value="1"/>
</dbReference>
<dbReference type="EMBL" id="LUKF01000020">
    <property type="protein sequence ID" value="KYG60476.1"/>
    <property type="molecule type" value="Genomic_DNA"/>
</dbReference>
<dbReference type="AlphaFoldDB" id="A0A150WBZ9"/>
<dbReference type="PROSITE" id="PS00175">
    <property type="entry name" value="PG_MUTASE"/>
    <property type="match status" value="1"/>
</dbReference>
<dbReference type="InterPro" id="IPR001345">
    <property type="entry name" value="PG/BPGM_mutase_AS"/>
</dbReference>
<organism evidence="3 4">
    <name type="scientific">Bdellovibrio bacteriovorus</name>
    <dbReference type="NCBI Taxonomy" id="959"/>
    <lineage>
        <taxon>Bacteria</taxon>
        <taxon>Pseudomonadati</taxon>
        <taxon>Bdellovibrionota</taxon>
        <taxon>Bdellovibrionia</taxon>
        <taxon>Bdellovibrionales</taxon>
        <taxon>Pseudobdellovibrionaceae</taxon>
        <taxon>Bdellovibrio</taxon>
    </lineage>
</organism>
<protein>
    <recommendedName>
        <fullName evidence="5">Phosphoglycerate mutase</fullName>
    </recommendedName>
</protein>
<comment type="caution">
    <text evidence="3">The sequence shown here is derived from an EMBL/GenBank/DDBJ whole genome shotgun (WGS) entry which is preliminary data.</text>
</comment>
<feature type="active site" description="Proton donor/acceptor" evidence="1">
    <location>
        <position position="82"/>
    </location>
</feature>
<dbReference type="CDD" id="cd07067">
    <property type="entry name" value="HP_PGM_like"/>
    <property type="match status" value="1"/>
</dbReference>
<evidence type="ECO:0000256" key="1">
    <source>
        <dbReference type="PIRSR" id="PIRSR613078-1"/>
    </source>
</evidence>
<dbReference type="Proteomes" id="UP000075391">
    <property type="component" value="Unassembled WGS sequence"/>
</dbReference>
<dbReference type="Pfam" id="PF00300">
    <property type="entry name" value="His_Phos_1"/>
    <property type="match status" value="1"/>
</dbReference>
<evidence type="ECO:0000313" key="4">
    <source>
        <dbReference type="Proteomes" id="UP000075391"/>
    </source>
</evidence>
<dbReference type="InterPro" id="IPR050275">
    <property type="entry name" value="PGM_Phosphatase"/>
</dbReference>
<evidence type="ECO:0000313" key="3">
    <source>
        <dbReference type="EMBL" id="KYG60476.1"/>
    </source>
</evidence>
<dbReference type="GO" id="GO:0005737">
    <property type="term" value="C:cytoplasm"/>
    <property type="evidence" value="ECO:0007669"/>
    <property type="project" value="TreeGrafter"/>
</dbReference>
<feature type="binding site" evidence="2">
    <location>
        <begin position="8"/>
        <end position="15"/>
    </location>
    <ligand>
        <name>substrate</name>
    </ligand>
</feature>
<feature type="active site" description="Tele-phosphohistidine intermediate" evidence="1">
    <location>
        <position position="9"/>
    </location>
</feature>
<feature type="binding site" evidence="2">
    <location>
        <position position="58"/>
    </location>
    <ligand>
        <name>substrate</name>
    </ligand>
</feature>
<dbReference type="SUPFAM" id="SSF53254">
    <property type="entry name" value="Phosphoglycerate mutase-like"/>
    <property type="match status" value="1"/>
</dbReference>
<dbReference type="PANTHER" id="PTHR48100:SF59">
    <property type="entry name" value="ADENOSYLCOBALAMIN_ALPHA-RIBAZOLE PHOSPHATASE"/>
    <property type="match status" value="1"/>
</dbReference>
<dbReference type="Gene3D" id="3.40.50.1240">
    <property type="entry name" value="Phosphoglycerate mutase-like"/>
    <property type="match status" value="1"/>
</dbReference>
<accession>A0A150WBZ9</accession>